<keyword evidence="3" id="KW-1185">Reference proteome</keyword>
<sequence>MMKKFKKYVTAKKFVVDASGATLVEYGVALLVVIIVGATAISALGTAVGNEISSSAEAF</sequence>
<dbReference type="RefSeq" id="WP_217897921.1">
    <property type="nucleotide sequence ID" value="NZ_FXXQ01000001.1"/>
</dbReference>
<evidence type="ECO:0000313" key="2">
    <source>
        <dbReference type="EMBL" id="SMX22044.1"/>
    </source>
</evidence>
<gene>
    <name evidence="2" type="ORF">BOA8489_00131</name>
</gene>
<keyword evidence="1" id="KW-1133">Transmembrane helix</keyword>
<evidence type="ECO:0000313" key="3">
    <source>
        <dbReference type="Proteomes" id="UP000201838"/>
    </source>
</evidence>
<dbReference type="Proteomes" id="UP000201838">
    <property type="component" value="Unassembled WGS sequence"/>
</dbReference>
<organism evidence="2 3">
    <name type="scientific">Boseongicola aestuarii</name>
    <dbReference type="NCBI Taxonomy" id="1470561"/>
    <lineage>
        <taxon>Bacteria</taxon>
        <taxon>Pseudomonadati</taxon>
        <taxon>Pseudomonadota</taxon>
        <taxon>Alphaproteobacteria</taxon>
        <taxon>Rhodobacterales</taxon>
        <taxon>Paracoccaceae</taxon>
        <taxon>Boseongicola</taxon>
    </lineage>
</organism>
<accession>A0A238IWH9</accession>
<dbReference type="EMBL" id="FXXQ01000001">
    <property type="protein sequence ID" value="SMX22044.1"/>
    <property type="molecule type" value="Genomic_DNA"/>
</dbReference>
<name>A0A238IWH9_9RHOB</name>
<reference evidence="2 3" key="1">
    <citation type="submission" date="2017-05" db="EMBL/GenBank/DDBJ databases">
        <authorList>
            <person name="Song R."/>
            <person name="Chenine A.L."/>
            <person name="Ruprecht R.M."/>
        </authorList>
    </citation>
    <scope>NUCLEOTIDE SEQUENCE [LARGE SCALE GENOMIC DNA]</scope>
    <source>
        <strain evidence="2 3">CECT 8489</strain>
    </source>
</reference>
<proteinExistence type="predicted"/>
<keyword evidence="1" id="KW-0812">Transmembrane</keyword>
<feature type="transmembrane region" description="Helical" evidence="1">
    <location>
        <begin position="21"/>
        <end position="44"/>
    </location>
</feature>
<evidence type="ECO:0008006" key="4">
    <source>
        <dbReference type="Google" id="ProtNLM"/>
    </source>
</evidence>
<evidence type="ECO:0000256" key="1">
    <source>
        <dbReference type="SAM" id="Phobius"/>
    </source>
</evidence>
<keyword evidence="1" id="KW-0472">Membrane</keyword>
<protein>
    <recommendedName>
        <fullName evidence="4">Flp/Fap pilin component</fullName>
    </recommendedName>
</protein>
<dbReference type="AlphaFoldDB" id="A0A238IWH9"/>